<organism evidence="1 2">
    <name type="scientific">Citrus sinensis</name>
    <name type="common">Sweet orange</name>
    <name type="synonym">Citrus aurantium var. sinensis</name>
    <dbReference type="NCBI Taxonomy" id="2711"/>
    <lineage>
        <taxon>Eukaryota</taxon>
        <taxon>Viridiplantae</taxon>
        <taxon>Streptophyta</taxon>
        <taxon>Embryophyta</taxon>
        <taxon>Tracheophyta</taxon>
        <taxon>Spermatophyta</taxon>
        <taxon>Magnoliopsida</taxon>
        <taxon>eudicotyledons</taxon>
        <taxon>Gunneridae</taxon>
        <taxon>Pentapetalae</taxon>
        <taxon>rosids</taxon>
        <taxon>malvids</taxon>
        <taxon>Sapindales</taxon>
        <taxon>Rutaceae</taxon>
        <taxon>Aurantioideae</taxon>
        <taxon>Citrus</taxon>
    </lineage>
</organism>
<evidence type="ECO:0000313" key="2">
    <source>
        <dbReference type="Proteomes" id="UP000829398"/>
    </source>
</evidence>
<evidence type="ECO:0000313" key="1">
    <source>
        <dbReference type="EMBL" id="KAH9781666.1"/>
    </source>
</evidence>
<gene>
    <name evidence="1" type="ORF">KPL71_008557</name>
</gene>
<protein>
    <submittedName>
        <fullName evidence="1">Uncharacterized protein</fullName>
    </submittedName>
</protein>
<sequence>MERLGFSKKWINLIMDCISTLSFSIIINGAAKCLIHPQRGLRQGCPLSPYLFLLCAEVFSNLMVQAERQNLIHGLRFGRDISITHLLFADDSLVFTRASVNDCKQLKKVFDCYAQASGQIFNYEKSSMFFSGKISKGQTTTIKNIFQLNVVSRHEKYLGLPSMVGRKRTSFFNDVKLKVLSKISNWQHKFFSSGSKETLIKAVAQAIPAYAMSVFKIHIGLCNDIQRVVARFWWGSKGDKRGMHWEK</sequence>
<comment type="caution">
    <text evidence="1">The sequence shown here is derived from an EMBL/GenBank/DDBJ whole genome shotgun (WGS) entry which is preliminary data.</text>
</comment>
<dbReference type="Proteomes" id="UP000829398">
    <property type="component" value="Chromosome 3"/>
</dbReference>
<accession>A0ACB8M7D9</accession>
<keyword evidence="2" id="KW-1185">Reference proteome</keyword>
<reference evidence="2" key="1">
    <citation type="journal article" date="2023" name="Hortic. Res.">
        <title>A chromosome-level phased genome enabling allele-level studies in sweet orange: a case study on citrus Huanglongbing tolerance.</title>
        <authorList>
            <person name="Wu B."/>
            <person name="Yu Q."/>
            <person name="Deng Z."/>
            <person name="Duan Y."/>
            <person name="Luo F."/>
            <person name="Gmitter F. Jr."/>
        </authorList>
    </citation>
    <scope>NUCLEOTIDE SEQUENCE [LARGE SCALE GENOMIC DNA]</scope>
    <source>
        <strain evidence="2">cv. Valencia</strain>
    </source>
</reference>
<name>A0ACB8M7D9_CITSI</name>
<proteinExistence type="predicted"/>
<dbReference type="EMBL" id="CM039172">
    <property type="protein sequence ID" value="KAH9781666.1"/>
    <property type="molecule type" value="Genomic_DNA"/>
</dbReference>